<comment type="catalytic activity">
    <reaction evidence="1">
        <text>S-ubiquitinyl-[E2 ubiquitin-conjugating enzyme]-L-cysteine + [acceptor protein]-L-lysine = [E2 ubiquitin-conjugating enzyme]-L-cysteine + N(6)-ubiquitinyl-[acceptor protein]-L-lysine.</text>
        <dbReference type="EC" id="2.3.2.26"/>
    </reaction>
</comment>
<dbReference type="SMART" id="SM00119">
    <property type="entry name" value="HECTc"/>
    <property type="match status" value="1"/>
</dbReference>
<keyword evidence="5 6" id="KW-0833">Ubl conjugation pathway</keyword>
<keyword evidence="7" id="KW-0812">Transmembrane</keyword>
<keyword evidence="7" id="KW-0472">Membrane</keyword>
<dbReference type="PANTHER" id="PTHR11254">
    <property type="entry name" value="HECT DOMAIN UBIQUITIN-PROTEIN LIGASE"/>
    <property type="match status" value="1"/>
</dbReference>
<evidence type="ECO:0000256" key="3">
    <source>
        <dbReference type="ARBA" id="ARBA00012485"/>
    </source>
</evidence>
<dbReference type="GO" id="GO:0005829">
    <property type="term" value="C:cytosol"/>
    <property type="evidence" value="ECO:0007669"/>
    <property type="project" value="TreeGrafter"/>
</dbReference>
<feature type="transmembrane region" description="Helical" evidence="7">
    <location>
        <begin position="5"/>
        <end position="22"/>
    </location>
</feature>
<dbReference type="InterPro" id="IPR035983">
    <property type="entry name" value="Hect_E3_ubiquitin_ligase"/>
</dbReference>
<evidence type="ECO:0000256" key="7">
    <source>
        <dbReference type="SAM" id="Phobius"/>
    </source>
</evidence>
<sequence>MMVEIIIALLVIIASWILWHWFCCLFICTDFPSVSPVSNTKYIRLYYIYGIKSVTPGSISVKLQFGSINGDKWQIITNETISEDQLKIFFSGKMAGLYTLTIGFKHVYYVKSYRFYLTNLEPDPASIHFEDEKEFFVQRNRSISLKIFLKDVYGNEVLPTESEINHFKIESDLTFRIFSSVLNMYARTSSIKEGCSKVKITYKGTPIKTPSITLIYVSDSLLKRIEDFSNGKGIESRMCIGNYLKGSLIEANGSTKTIYFYLRTSGLFIKEFIMGFIPRLIYIFPVSHKYTELFLLNHSTIFSITDIFKNKTLHFKLNERLFLLGSFVNAANKKCSMTFDEKLVEFFSNFEYMGELIFLMQSIINVDRHCLLYSSIKSLEQCWWIGPLKISFSGEQGIEYGGLRREWYTLLWKELSDTKIFITNERGTYGPNPLWKDLNIFEFAGKILGKALSLGANPMFRLYLPFSFSSSFLYQLKGINIGYRHFKVDYPEFYTSRIDYIVKNKVEDLDLYFTDEIYDEKGHLIESKNLKPSGKKIKVTNFNKFEYLHLLAKYRLSDRIKGPLTKFKTGLHYYVSETYLANFDESEMDLLFSGFSTIDFNDLKKHHNCQNVSHKIMEWFWLVLEHLSEEQKLLFLKFITGSSRLPPNGFKDLCPVFTIRQLNEEGKLPSSHVCANVLNIHPHSSFEAFESSFITAITEGYVGFENY</sequence>
<dbReference type="InterPro" id="IPR000569">
    <property type="entry name" value="HECT_dom"/>
</dbReference>
<dbReference type="GO" id="GO:0000209">
    <property type="term" value="P:protein polyubiquitination"/>
    <property type="evidence" value="ECO:0007669"/>
    <property type="project" value="TreeGrafter"/>
</dbReference>
<keyword evidence="7" id="KW-1133">Transmembrane helix</keyword>
<reference evidence="9" key="1">
    <citation type="submission" date="2014-05" db="EMBL/GenBank/DDBJ databases">
        <authorList>
            <person name="Chronopoulou M."/>
        </authorList>
    </citation>
    <scope>NUCLEOTIDE SEQUENCE</scope>
    <source>
        <tissue evidence="9">Whole organism</tissue>
    </source>
</reference>
<dbReference type="SUPFAM" id="SSF56204">
    <property type="entry name" value="Hect, E3 ligase catalytic domain"/>
    <property type="match status" value="1"/>
</dbReference>
<dbReference type="GO" id="GO:0043066">
    <property type="term" value="P:negative regulation of apoptotic process"/>
    <property type="evidence" value="ECO:0007669"/>
    <property type="project" value="TreeGrafter"/>
</dbReference>
<dbReference type="PANTHER" id="PTHR11254:SF340">
    <property type="entry name" value="APOPTOSIS-RESISTANT E3 UBIQUITIN PROTEIN LIGASE 1"/>
    <property type="match status" value="1"/>
</dbReference>
<evidence type="ECO:0000313" key="9">
    <source>
        <dbReference type="EMBL" id="CDW30700.1"/>
    </source>
</evidence>
<protein>
    <recommendedName>
        <fullName evidence="3">HECT-type E3 ubiquitin transferase</fullName>
        <ecNumber evidence="3">2.3.2.26</ecNumber>
    </recommendedName>
</protein>
<evidence type="ECO:0000256" key="5">
    <source>
        <dbReference type="ARBA" id="ARBA00022786"/>
    </source>
</evidence>
<evidence type="ECO:0000259" key="8">
    <source>
        <dbReference type="PROSITE" id="PS50237"/>
    </source>
</evidence>
<feature type="active site" description="Glycyl thioester intermediate" evidence="6">
    <location>
        <position position="674"/>
    </location>
</feature>
<evidence type="ECO:0000256" key="2">
    <source>
        <dbReference type="ARBA" id="ARBA00004906"/>
    </source>
</evidence>
<accession>A0A0K2TXW6</accession>
<organism evidence="9">
    <name type="scientific">Lepeophtheirus salmonis</name>
    <name type="common">Salmon louse</name>
    <name type="synonym">Caligus salmonis</name>
    <dbReference type="NCBI Taxonomy" id="72036"/>
    <lineage>
        <taxon>Eukaryota</taxon>
        <taxon>Metazoa</taxon>
        <taxon>Ecdysozoa</taxon>
        <taxon>Arthropoda</taxon>
        <taxon>Crustacea</taxon>
        <taxon>Multicrustacea</taxon>
        <taxon>Hexanauplia</taxon>
        <taxon>Copepoda</taxon>
        <taxon>Siphonostomatoida</taxon>
        <taxon>Caligidae</taxon>
        <taxon>Lepeophtheirus</taxon>
    </lineage>
</organism>
<dbReference type="PROSITE" id="PS50237">
    <property type="entry name" value="HECT"/>
    <property type="match status" value="1"/>
</dbReference>
<comment type="pathway">
    <text evidence="2">Protein modification; protein ubiquitination.</text>
</comment>
<dbReference type="FunFam" id="3.30.2160.10:FF:000008">
    <property type="entry name" value="Apoptosis-resistant E3 ubiquitin protein ligase 1"/>
    <property type="match status" value="1"/>
</dbReference>
<evidence type="ECO:0000256" key="4">
    <source>
        <dbReference type="ARBA" id="ARBA00022679"/>
    </source>
</evidence>
<dbReference type="Gene3D" id="3.30.2160.10">
    <property type="entry name" value="Hect, E3 ligase catalytic domain"/>
    <property type="match status" value="1"/>
</dbReference>
<feature type="domain" description="HECT" evidence="8">
    <location>
        <begin position="375"/>
        <end position="707"/>
    </location>
</feature>
<evidence type="ECO:0000256" key="1">
    <source>
        <dbReference type="ARBA" id="ARBA00000885"/>
    </source>
</evidence>
<name>A0A0K2TXW6_LEPSM</name>
<dbReference type="OrthoDB" id="6057829at2759"/>
<dbReference type="GO" id="GO:0061630">
    <property type="term" value="F:ubiquitin protein ligase activity"/>
    <property type="evidence" value="ECO:0007669"/>
    <property type="project" value="UniProtKB-EC"/>
</dbReference>
<keyword evidence="4" id="KW-0808">Transferase</keyword>
<dbReference type="Gene3D" id="3.30.2410.10">
    <property type="entry name" value="Hect, E3 ligase catalytic domain"/>
    <property type="match status" value="1"/>
</dbReference>
<dbReference type="Pfam" id="PF00632">
    <property type="entry name" value="HECT"/>
    <property type="match status" value="1"/>
</dbReference>
<dbReference type="InterPro" id="IPR050409">
    <property type="entry name" value="E3_ubiq-protein_ligase"/>
</dbReference>
<evidence type="ECO:0000256" key="6">
    <source>
        <dbReference type="PROSITE-ProRule" id="PRU00104"/>
    </source>
</evidence>
<dbReference type="GO" id="GO:0006511">
    <property type="term" value="P:ubiquitin-dependent protein catabolic process"/>
    <property type="evidence" value="ECO:0007669"/>
    <property type="project" value="TreeGrafter"/>
</dbReference>
<dbReference type="EC" id="2.3.2.26" evidence="3"/>
<dbReference type="GO" id="GO:0009966">
    <property type="term" value="P:regulation of signal transduction"/>
    <property type="evidence" value="ECO:0007669"/>
    <property type="project" value="UniProtKB-ARBA"/>
</dbReference>
<dbReference type="Gene3D" id="3.90.1750.10">
    <property type="entry name" value="Hect, E3 ligase catalytic domains"/>
    <property type="match status" value="1"/>
</dbReference>
<dbReference type="EMBL" id="HACA01013339">
    <property type="protein sequence ID" value="CDW30700.1"/>
    <property type="molecule type" value="Transcribed_RNA"/>
</dbReference>
<proteinExistence type="predicted"/>
<dbReference type="AlphaFoldDB" id="A0A0K2TXW6"/>